<organism evidence="5">
    <name type="scientific">Schlesneria paludicola</name>
    <dbReference type="NCBI Taxonomy" id="360056"/>
    <lineage>
        <taxon>Bacteria</taxon>
        <taxon>Pseudomonadati</taxon>
        <taxon>Planctomycetota</taxon>
        <taxon>Planctomycetia</taxon>
        <taxon>Planctomycetales</taxon>
        <taxon>Planctomycetaceae</taxon>
        <taxon>Schlesneria</taxon>
    </lineage>
</organism>
<dbReference type="InterPro" id="IPR007197">
    <property type="entry name" value="rSAM"/>
</dbReference>
<dbReference type="GO" id="GO:0051536">
    <property type="term" value="F:iron-sulfur cluster binding"/>
    <property type="evidence" value="ECO:0007669"/>
    <property type="project" value="UniProtKB-KW"/>
</dbReference>
<evidence type="ECO:0000256" key="2">
    <source>
        <dbReference type="ARBA" id="ARBA00023004"/>
    </source>
</evidence>
<name>A0A7C4LLC4_9PLAN</name>
<dbReference type="InterPro" id="IPR058240">
    <property type="entry name" value="rSAM_sf"/>
</dbReference>
<dbReference type="CDD" id="cd01335">
    <property type="entry name" value="Radical_SAM"/>
    <property type="match status" value="1"/>
</dbReference>
<reference evidence="5" key="1">
    <citation type="journal article" date="2020" name="mSystems">
        <title>Genome- and Community-Level Interaction Insights into Carbon Utilization and Element Cycling Functions of Hydrothermarchaeota in Hydrothermal Sediment.</title>
        <authorList>
            <person name="Zhou Z."/>
            <person name="Liu Y."/>
            <person name="Xu W."/>
            <person name="Pan J."/>
            <person name="Luo Z.H."/>
            <person name="Li M."/>
        </authorList>
    </citation>
    <scope>NUCLEOTIDE SEQUENCE [LARGE SCALE GENOMIC DNA]</scope>
    <source>
        <strain evidence="5">SpSt-508</strain>
    </source>
</reference>
<dbReference type="InterPro" id="IPR040086">
    <property type="entry name" value="MJ0683-like"/>
</dbReference>
<keyword evidence="3" id="KW-0411">Iron-sulfur</keyword>
<feature type="domain" description="Elp3/MiaA/NifB-like radical SAM core" evidence="4">
    <location>
        <begin position="61"/>
        <end position="291"/>
    </location>
</feature>
<dbReference type="SFLD" id="SFLDS00029">
    <property type="entry name" value="Radical_SAM"/>
    <property type="match status" value="1"/>
</dbReference>
<comment type="caution">
    <text evidence="5">The sequence shown here is derived from an EMBL/GenBank/DDBJ whole genome shotgun (WGS) entry which is preliminary data.</text>
</comment>
<dbReference type="PANTHER" id="PTHR43432:SF3">
    <property type="entry name" value="SLR0285 PROTEIN"/>
    <property type="match status" value="1"/>
</dbReference>
<evidence type="ECO:0000256" key="1">
    <source>
        <dbReference type="ARBA" id="ARBA00022723"/>
    </source>
</evidence>
<evidence type="ECO:0000313" key="5">
    <source>
        <dbReference type="EMBL" id="HGT38479.1"/>
    </source>
</evidence>
<dbReference type="SUPFAM" id="SSF102114">
    <property type="entry name" value="Radical SAM enzymes"/>
    <property type="match status" value="1"/>
</dbReference>
<dbReference type="GO" id="GO:0046872">
    <property type="term" value="F:metal ion binding"/>
    <property type="evidence" value="ECO:0007669"/>
    <property type="project" value="UniProtKB-KW"/>
</dbReference>
<keyword evidence="1" id="KW-0479">Metal-binding</keyword>
<dbReference type="AlphaFoldDB" id="A0A7C4LLC4"/>
<dbReference type="Gene3D" id="3.80.30.30">
    <property type="match status" value="1"/>
</dbReference>
<dbReference type="SMART" id="SM00729">
    <property type="entry name" value="Elp3"/>
    <property type="match status" value="1"/>
</dbReference>
<dbReference type="NCBIfam" id="NF033668">
    <property type="entry name" value="rSAM_PA0069"/>
    <property type="match status" value="1"/>
</dbReference>
<dbReference type="SFLD" id="SFLDG01084">
    <property type="entry name" value="Uncharacterised_Radical_SAM_Su"/>
    <property type="match status" value="1"/>
</dbReference>
<dbReference type="EMBL" id="DSVQ01000009">
    <property type="protein sequence ID" value="HGT38479.1"/>
    <property type="molecule type" value="Genomic_DNA"/>
</dbReference>
<evidence type="ECO:0000259" key="4">
    <source>
        <dbReference type="SMART" id="SM00729"/>
    </source>
</evidence>
<sequence>MRHGSHLDPPNRFVAVHAVPDYEHWEGDDEFPGSPADRSIQYLADRSQSIVVENDSPDIPFRYSVNPYRGCAHGCCYCYARPYHEYLGLNAGLDFETRIFVKHDAPKLLRDFLARDAWRPEPIVFSGVTDCYQPAERTFRLTRQCLEVALECRQPVSLITKNALVLRDLHLLSELAARGLVHVNISITTLNRELARQMEPLTSQPAARLRAVDTLAKAKVPVRVMVAPIIPGLNDHEAPRVMRAAKEAGATDTCYTWLRLPLTVEPVFREWLQRTQSLKAQKIEHLIRHSRNGKLNDARWGKRMVGTGEIAEQFRSMFHVLRQKLGFTELPPLAVDQFRRPVVRSGQLRLF</sequence>
<dbReference type="Pfam" id="PF04055">
    <property type="entry name" value="Radical_SAM"/>
    <property type="match status" value="1"/>
</dbReference>
<dbReference type="GO" id="GO:0003824">
    <property type="term" value="F:catalytic activity"/>
    <property type="evidence" value="ECO:0007669"/>
    <property type="project" value="InterPro"/>
</dbReference>
<proteinExistence type="predicted"/>
<protein>
    <submittedName>
        <fullName evidence="5">PA0069 family radical SAM protein</fullName>
    </submittedName>
</protein>
<dbReference type="InterPro" id="IPR006638">
    <property type="entry name" value="Elp3/MiaA/NifB-like_rSAM"/>
</dbReference>
<dbReference type="PANTHER" id="PTHR43432">
    <property type="entry name" value="SLR0285 PROTEIN"/>
    <property type="match status" value="1"/>
</dbReference>
<gene>
    <name evidence="5" type="ORF">ENS64_04350</name>
</gene>
<accession>A0A7C4LLC4</accession>
<keyword evidence="2" id="KW-0408">Iron</keyword>
<evidence type="ECO:0000256" key="3">
    <source>
        <dbReference type="ARBA" id="ARBA00023014"/>
    </source>
</evidence>